<dbReference type="InterPro" id="IPR001537">
    <property type="entry name" value="SpoU_MeTrfase"/>
</dbReference>
<evidence type="ECO:0000256" key="1">
    <source>
        <dbReference type="ARBA" id="ARBA00022603"/>
    </source>
</evidence>
<keyword evidence="5" id="KW-1185">Reference proteome</keyword>
<evidence type="ECO:0000313" key="4">
    <source>
        <dbReference type="EMBL" id="MET3749264.1"/>
    </source>
</evidence>
<dbReference type="PANTHER" id="PTHR43191:SF12">
    <property type="entry name" value="RRNA METHYLASE"/>
    <property type="match status" value="1"/>
</dbReference>
<dbReference type="InterPro" id="IPR029028">
    <property type="entry name" value="Alpha/beta_knot_MTases"/>
</dbReference>
<accession>A0ABV2LYI7</accession>
<dbReference type="SUPFAM" id="SSF55315">
    <property type="entry name" value="L30e-like"/>
    <property type="match status" value="1"/>
</dbReference>
<dbReference type="Pfam" id="PF00588">
    <property type="entry name" value="SpoU_methylase"/>
    <property type="match status" value="1"/>
</dbReference>
<dbReference type="PANTHER" id="PTHR43191">
    <property type="entry name" value="RRNA METHYLTRANSFERASE 3"/>
    <property type="match status" value="1"/>
</dbReference>
<reference evidence="4 5" key="1">
    <citation type="submission" date="2024-06" db="EMBL/GenBank/DDBJ databases">
        <title>Genomic Encyclopedia of Type Strains, Phase IV (KMG-IV): sequencing the most valuable type-strain genomes for metagenomic binning, comparative biology and taxonomic classification.</title>
        <authorList>
            <person name="Goeker M."/>
        </authorList>
    </citation>
    <scope>NUCLEOTIDE SEQUENCE [LARGE SCALE GENOMIC DNA]</scope>
    <source>
        <strain evidence="4 5">DSM 29492</strain>
    </source>
</reference>
<dbReference type="Gene3D" id="3.40.1280.10">
    <property type="match status" value="1"/>
</dbReference>
<feature type="domain" description="tRNA/rRNA methyltransferase SpoU type" evidence="3">
    <location>
        <begin position="123"/>
        <end position="267"/>
    </location>
</feature>
<dbReference type="Proteomes" id="UP001549106">
    <property type="component" value="Unassembled WGS sequence"/>
</dbReference>
<dbReference type="InterPro" id="IPR029026">
    <property type="entry name" value="tRNA_m1G_MTases_N"/>
</dbReference>
<dbReference type="EMBL" id="JBEPMJ010000002">
    <property type="protein sequence ID" value="MET3749264.1"/>
    <property type="molecule type" value="Genomic_DNA"/>
</dbReference>
<evidence type="ECO:0000259" key="3">
    <source>
        <dbReference type="Pfam" id="PF00588"/>
    </source>
</evidence>
<dbReference type="SUPFAM" id="SSF75217">
    <property type="entry name" value="alpha/beta knot"/>
    <property type="match status" value="1"/>
</dbReference>
<protein>
    <submittedName>
        <fullName evidence="4">tRNA G18 (Ribose-2'-O)-methylase SpoU</fullName>
    </submittedName>
</protein>
<dbReference type="InterPro" id="IPR051259">
    <property type="entry name" value="rRNA_Methyltransferase"/>
</dbReference>
<proteinExistence type="predicted"/>
<organism evidence="4 5">
    <name type="scientific">Blautia caecimuris</name>
    <dbReference type="NCBI Taxonomy" id="1796615"/>
    <lineage>
        <taxon>Bacteria</taxon>
        <taxon>Bacillati</taxon>
        <taxon>Bacillota</taxon>
        <taxon>Clostridia</taxon>
        <taxon>Lachnospirales</taxon>
        <taxon>Lachnospiraceae</taxon>
        <taxon>Blautia</taxon>
    </lineage>
</organism>
<evidence type="ECO:0000313" key="5">
    <source>
        <dbReference type="Proteomes" id="UP001549106"/>
    </source>
</evidence>
<dbReference type="InterPro" id="IPR029064">
    <property type="entry name" value="Ribosomal_eL30-like_sf"/>
</dbReference>
<evidence type="ECO:0000256" key="2">
    <source>
        <dbReference type="ARBA" id="ARBA00022679"/>
    </source>
</evidence>
<name>A0ABV2LYI7_9FIRM</name>
<dbReference type="CDD" id="cd18095">
    <property type="entry name" value="SpoU-like_rRNA-MTase"/>
    <property type="match status" value="1"/>
</dbReference>
<gene>
    <name evidence="4" type="ORF">ABID24_000487</name>
</gene>
<keyword evidence="2" id="KW-0808">Transferase</keyword>
<comment type="caution">
    <text evidence="4">The sequence shown here is derived from an EMBL/GenBank/DDBJ whole genome shotgun (WGS) entry which is preliminary data.</text>
</comment>
<sequence length="275" mass="29868">MNRIIEIKDFQSPELDVYARLSEVQLLRACEPKPGLFIAESPRVIERAIQAGYCPISFLAEKKELKGPAGELTEKFPDIPVYTAPQEILTQLTGFALTRGMLCAMKRKELLSPEVICADAQRIVILEDVVNPTNVGAIFRSAAALNMDAVLLTAGCSDPLYRRAARVSMGTVFQIPWTRFGKKDWPEKGMGCLAGMGFKTVSMALCEDSVSIDSPELQAEKKLAVILGTEGEGLAAGTIAGCDYTVRIPMAHQVDSLNVAAASAVAFWELGKRTK</sequence>
<keyword evidence="1" id="KW-0489">Methyltransferase</keyword>
<dbReference type="RefSeq" id="WP_257463814.1">
    <property type="nucleotide sequence ID" value="NZ_JANJZT010000002.1"/>
</dbReference>